<proteinExistence type="predicted"/>
<dbReference type="Proteomes" id="UP000386847">
    <property type="component" value="Chromosome"/>
</dbReference>
<dbReference type="RefSeq" id="WP_153572313.1">
    <property type="nucleotide sequence ID" value="NZ_CP045725.1"/>
</dbReference>
<dbReference type="EMBL" id="CP045725">
    <property type="protein sequence ID" value="QGF23783.1"/>
    <property type="molecule type" value="Genomic_DNA"/>
</dbReference>
<dbReference type="SUPFAM" id="SSF55073">
    <property type="entry name" value="Nucleotide cyclase"/>
    <property type="match status" value="1"/>
</dbReference>
<protein>
    <recommendedName>
        <fullName evidence="3">Adenylate cyclase, class 3</fullName>
    </recommendedName>
</protein>
<dbReference type="AlphaFoldDB" id="A0A5Q2FF98"/>
<dbReference type="KEGG" id="rain:Rai3103_08970"/>
<accession>A0A5Q2FF98</accession>
<dbReference type="Gene3D" id="3.30.70.1230">
    <property type="entry name" value="Nucleotide cyclase"/>
    <property type="match status" value="1"/>
</dbReference>
<evidence type="ECO:0008006" key="3">
    <source>
        <dbReference type="Google" id="ProtNLM"/>
    </source>
</evidence>
<keyword evidence="2" id="KW-1185">Reference proteome</keyword>
<evidence type="ECO:0000313" key="2">
    <source>
        <dbReference type="Proteomes" id="UP000386847"/>
    </source>
</evidence>
<gene>
    <name evidence="1" type="ORF">Rai3103_08970</name>
</gene>
<sequence>MSEAEQFLNNLLDSLDHEVNEALNNAQVTVVERDDGFDVKDVPSSSSDTWIKLSNVVAVVCDLKGSTHLGTGKHDKSTTRIYKAGVEGAVRIFHEFEADFIDIQGDGGFGLFWGDRAYERALCAAVTIRTFSEKHFVKRLETRWPDAPSTGYKVGIHAGRTLVKRIGTRRVISEQEAVWAGKPVNYAAKCAQSADRHEVVITGDVWDRFKNNDYIAFSCDCNDGPTANLWSDMTVDRLPADDQAAVKLESPWCATCGPAFCEAIMTGKTKRDIPESVRQSIIKMKMQQALDAKRPWNQGRPVNRGK</sequence>
<dbReference type="InterPro" id="IPR029787">
    <property type="entry name" value="Nucleotide_cyclase"/>
</dbReference>
<name>A0A5Q2FF98_9ACTN</name>
<reference evidence="1 2" key="1">
    <citation type="submission" date="2019-10" db="EMBL/GenBank/DDBJ databases">
        <title>Genomic analysis of Raineyella sp. CBA3103.</title>
        <authorList>
            <person name="Roh S.W."/>
        </authorList>
    </citation>
    <scope>NUCLEOTIDE SEQUENCE [LARGE SCALE GENOMIC DNA]</scope>
    <source>
        <strain evidence="1 2">CBA3103</strain>
    </source>
</reference>
<organism evidence="1 2">
    <name type="scientific">Raineyella fluvialis</name>
    <dbReference type="NCBI Taxonomy" id="2662261"/>
    <lineage>
        <taxon>Bacteria</taxon>
        <taxon>Bacillati</taxon>
        <taxon>Actinomycetota</taxon>
        <taxon>Actinomycetes</taxon>
        <taxon>Propionibacteriales</taxon>
        <taxon>Propionibacteriaceae</taxon>
        <taxon>Raineyella</taxon>
    </lineage>
</organism>
<evidence type="ECO:0000313" key="1">
    <source>
        <dbReference type="EMBL" id="QGF23783.1"/>
    </source>
</evidence>